<feature type="compositionally biased region" description="Pro residues" evidence="1">
    <location>
        <begin position="89"/>
        <end position="101"/>
    </location>
</feature>
<dbReference type="EMBL" id="CADCXU010030297">
    <property type="protein sequence ID" value="CAB0016388.1"/>
    <property type="molecule type" value="Genomic_DNA"/>
</dbReference>
<dbReference type="EMBL" id="CADCXU010030296">
    <property type="protein sequence ID" value="CAB0016387.1"/>
    <property type="molecule type" value="Genomic_DNA"/>
</dbReference>
<evidence type="ECO:0000313" key="3">
    <source>
        <dbReference type="EMBL" id="CAB0016388.1"/>
    </source>
</evidence>
<sequence>MKLGLEVWKKIVSLDKFTYCKAMSGTPPRWGSPPPLYSGRGGSPRPFIPCPRPQWPYMQSPVPVSFSPIMWMPPPSPYFGMPMVEPPGPLRYEGPQPPVPPANYQQTLPPTHPDGRSTADIIAAQSQDYIDEKLAEYQATIYLLQGK</sequence>
<protein>
    <submittedName>
        <fullName evidence="2">Uncharacterized protein</fullName>
    </submittedName>
</protein>
<accession>A0A6H5HEP6</accession>
<feature type="region of interest" description="Disordered" evidence="1">
    <location>
        <begin position="89"/>
        <end position="114"/>
    </location>
</feature>
<evidence type="ECO:0000313" key="2">
    <source>
        <dbReference type="EMBL" id="CAB0016387.1"/>
    </source>
</evidence>
<keyword evidence="4" id="KW-1185">Reference proteome</keyword>
<evidence type="ECO:0000313" key="4">
    <source>
        <dbReference type="Proteomes" id="UP000479000"/>
    </source>
</evidence>
<dbReference type="Proteomes" id="UP000479000">
    <property type="component" value="Unassembled WGS sequence"/>
</dbReference>
<dbReference type="AlphaFoldDB" id="A0A6H5HEP6"/>
<proteinExistence type="predicted"/>
<organism evidence="2 4">
    <name type="scientific">Nesidiocoris tenuis</name>
    <dbReference type="NCBI Taxonomy" id="355587"/>
    <lineage>
        <taxon>Eukaryota</taxon>
        <taxon>Metazoa</taxon>
        <taxon>Ecdysozoa</taxon>
        <taxon>Arthropoda</taxon>
        <taxon>Hexapoda</taxon>
        <taxon>Insecta</taxon>
        <taxon>Pterygota</taxon>
        <taxon>Neoptera</taxon>
        <taxon>Paraneoptera</taxon>
        <taxon>Hemiptera</taxon>
        <taxon>Heteroptera</taxon>
        <taxon>Panheteroptera</taxon>
        <taxon>Cimicomorpha</taxon>
        <taxon>Miridae</taxon>
        <taxon>Dicyphina</taxon>
        <taxon>Nesidiocoris</taxon>
    </lineage>
</organism>
<evidence type="ECO:0000256" key="1">
    <source>
        <dbReference type="SAM" id="MobiDB-lite"/>
    </source>
</evidence>
<dbReference type="OrthoDB" id="6426610at2759"/>
<name>A0A6H5HEP6_9HEMI</name>
<reference evidence="2 4" key="1">
    <citation type="submission" date="2020-02" db="EMBL/GenBank/DDBJ databases">
        <authorList>
            <person name="Ferguson B K."/>
        </authorList>
    </citation>
    <scope>NUCLEOTIDE SEQUENCE [LARGE SCALE GENOMIC DNA]</scope>
</reference>
<gene>
    <name evidence="2" type="ORF">NTEN_LOCUS20584</name>
    <name evidence="3" type="ORF">NTEN_LOCUS20585</name>
</gene>